<accession>A0ABR6B9S9</accession>
<organism evidence="1 2">
    <name type="scientific">Kutzneria viridogrisea</name>
    <dbReference type="NCBI Taxonomy" id="47990"/>
    <lineage>
        <taxon>Bacteria</taxon>
        <taxon>Bacillati</taxon>
        <taxon>Actinomycetota</taxon>
        <taxon>Actinomycetes</taxon>
        <taxon>Pseudonocardiales</taxon>
        <taxon>Pseudonocardiaceae</taxon>
        <taxon>Kutzneria</taxon>
    </lineage>
</organism>
<evidence type="ECO:0000313" key="2">
    <source>
        <dbReference type="Proteomes" id="UP000517916"/>
    </source>
</evidence>
<reference evidence="1 2" key="1">
    <citation type="submission" date="2020-08" db="EMBL/GenBank/DDBJ databases">
        <title>Genomic Encyclopedia of Archaeal and Bacterial Type Strains, Phase II (KMG-II): from individual species to whole genera.</title>
        <authorList>
            <person name="Goeker M."/>
        </authorList>
    </citation>
    <scope>NUCLEOTIDE SEQUENCE [LARGE SCALE GENOMIC DNA]</scope>
    <source>
        <strain evidence="1 2">DSM 43850</strain>
    </source>
</reference>
<sequence length="83" mass="8761">MHLIGWLSLRTGLILSALRTPSFRDQLADRERIARDAHTASITATFDALGVTPPVGPAFLALIVHALEADRAPGPPLPPSQGG</sequence>
<protein>
    <submittedName>
        <fullName evidence="1">Uncharacterized protein</fullName>
    </submittedName>
</protein>
<keyword evidence="2" id="KW-1185">Reference proteome</keyword>
<name>A0ABR6B9S9_9PSEU</name>
<dbReference type="RefSeq" id="WP_182836243.1">
    <property type="nucleotide sequence ID" value="NZ_BAAABQ010000041.1"/>
</dbReference>
<dbReference type="EMBL" id="JACJID010000001">
    <property type="protein sequence ID" value="MBA8923482.1"/>
    <property type="molecule type" value="Genomic_DNA"/>
</dbReference>
<gene>
    <name evidence="1" type="ORF">BC739_000679</name>
</gene>
<proteinExistence type="predicted"/>
<dbReference type="Proteomes" id="UP000517916">
    <property type="component" value="Unassembled WGS sequence"/>
</dbReference>
<comment type="caution">
    <text evidence="1">The sequence shown here is derived from an EMBL/GenBank/DDBJ whole genome shotgun (WGS) entry which is preliminary data.</text>
</comment>
<evidence type="ECO:0000313" key="1">
    <source>
        <dbReference type="EMBL" id="MBA8923482.1"/>
    </source>
</evidence>